<comment type="caution">
    <text evidence="2">The sequence shown here is derived from an EMBL/GenBank/DDBJ whole genome shotgun (WGS) entry which is preliminary data.</text>
</comment>
<organism evidence="2">
    <name type="scientific">marine sediment metagenome</name>
    <dbReference type="NCBI Taxonomy" id="412755"/>
    <lineage>
        <taxon>unclassified sequences</taxon>
        <taxon>metagenomes</taxon>
        <taxon>ecological metagenomes</taxon>
    </lineage>
</organism>
<dbReference type="AlphaFoldDB" id="A0A0F9MUE8"/>
<evidence type="ECO:0000313" key="2">
    <source>
        <dbReference type="EMBL" id="KKN03032.1"/>
    </source>
</evidence>
<feature type="transmembrane region" description="Helical" evidence="1">
    <location>
        <begin position="6"/>
        <end position="25"/>
    </location>
</feature>
<evidence type="ECO:0000256" key="1">
    <source>
        <dbReference type="SAM" id="Phobius"/>
    </source>
</evidence>
<proteinExistence type="predicted"/>
<name>A0A0F9MUE8_9ZZZZ</name>
<reference evidence="2" key="1">
    <citation type="journal article" date="2015" name="Nature">
        <title>Complex archaea that bridge the gap between prokaryotes and eukaryotes.</title>
        <authorList>
            <person name="Spang A."/>
            <person name="Saw J.H."/>
            <person name="Jorgensen S.L."/>
            <person name="Zaremba-Niedzwiedzka K."/>
            <person name="Martijn J."/>
            <person name="Lind A.E."/>
            <person name="van Eijk R."/>
            <person name="Schleper C."/>
            <person name="Guy L."/>
            <person name="Ettema T.J."/>
        </authorList>
    </citation>
    <scope>NUCLEOTIDE SEQUENCE</scope>
</reference>
<dbReference type="EMBL" id="LAZR01005080">
    <property type="protein sequence ID" value="KKN03032.1"/>
    <property type="molecule type" value="Genomic_DNA"/>
</dbReference>
<gene>
    <name evidence="2" type="ORF">LCGC14_1111830</name>
</gene>
<keyword evidence="1" id="KW-0812">Transmembrane</keyword>
<keyword evidence="1" id="KW-1133">Transmembrane helix</keyword>
<keyword evidence="1" id="KW-0472">Membrane</keyword>
<sequence length="97" mass="10529">MLDGGVIAQWAAVGVLAASQTLYILRNRNGKVAEDTEEKTQIKSDLKNIKGQLNDPKTGLGAIKQSVDDQKLHCANVSTELSGKIKTLEAVRPRSRK</sequence>
<protein>
    <submittedName>
        <fullName evidence="2">Uncharacterized protein</fullName>
    </submittedName>
</protein>
<accession>A0A0F9MUE8</accession>